<proteinExistence type="predicted"/>
<reference evidence="1" key="1">
    <citation type="submission" date="2014-09" db="EMBL/GenBank/DDBJ databases">
        <authorList>
            <person name="Magalhaes I.L.F."/>
            <person name="Oliveira U."/>
            <person name="Santos F.R."/>
            <person name="Vidigal T.H.D.A."/>
            <person name="Brescovit A.D."/>
            <person name="Santos A.J."/>
        </authorList>
    </citation>
    <scope>NUCLEOTIDE SEQUENCE</scope>
    <source>
        <tissue evidence="1">Shoot tissue taken approximately 20 cm above the soil surface</tissue>
    </source>
</reference>
<accession>A0A0A9A6D6</accession>
<organism evidence="1">
    <name type="scientific">Arundo donax</name>
    <name type="common">Giant reed</name>
    <name type="synonym">Donax arundinaceus</name>
    <dbReference type="NCBI Taxonomy" id="35708"/>
    <lineage>
        <taxon>Eukaryota</taxon>
        <taxon>Viridiplantae</taxon>
        <taxon>Streptophyta</taxon>
        <taxon>Embryophyta</taxon>
        <taxon>Tracheophyta</taxon>
        <taxon>Spermatophyta</taxon>
        <taxon>Magnoliopsida</taxon>
        <taxon>Liliopsida</taxon>
        <taxon>Poales</taxon>
        <taxon>Poaceae</taxon>
        <taxon>PACMAD clade</taxon>
        <taxon>Arundinoideae</taxon>
        <taxon>Arundineae</taxon>
        <taxon>Arundo</taxon>
    </lineage>
</organism>
<evidence type="ECO:0000313" key="1">
    <source>
        <dbReference type="EMBL" id="JAD47254.1"/>
    </source>
</evidence>
<protein>
    <submittedName>
        <fullName evidence="1">Uncharacterized protein</fullName>
    </submittedName>
</protein>
<name>A0A0A9A6D6_ARUDO</name>
<reference evidence="1" key="2">
    <citation type="journal article" date="2015" name="Data Brief">
        <title>Shoot transcriptome of the giant reed, Arundo donax.</title>
        <authorList>
            <person name="Barrero R.A."/>
            <person name="Guerrero F.D."/>
            <person name="Moolhuijzen P."/>
            <person name="Goolsby J.A."/>
            <person name="Tidwell J."/>
            <person name="Bellgard S.E."/>
            <person name="Bellgard M.I."/>
        </authorList>
    </citation>
    <scope>NUCLEOTIDE SEQUENCE</scope>
    <source>
        <tissue evidence="1">Shoot tissue taken approximately 20 cm above the soil surface</tissue>
    </source>
</reference>
<sequence length="36" mass="4423">MDRSGHPMVQNPNQALRQCLGHRLLLQWHSRRHHRR</sequence>
<dbReference type="EMBL" id="GBRH01250641">
    <property type="protein sequence ID" value="JAD47254.1"/>
    <property type="molecule type" value="Transcribed_RNA"/>
</dbReference>
<dbReference type="AlphaFoldDB" id="A0A0A9A6D6"/>